<protein>
    <submittedName>
        <fullName evidence="1">Uncharacterized protein</fullName>
    </submittedName>
</protein>
<comment type="caution">
    <text evidence="1">The sequence shown here is derived from an EMBL/GenBank/DDBJ whole genome shotgun (WGS) entry which is preliminary data.</text>
</comment>
<dbReference type="EMBL" id="JANIEX010000238">
    <property type="protein sequence ID" value="KAJ3570421.1"/>
    <property type="molecule type" value="Genomic_DNA"/>
</dbReference>
<keyword evidence="2" id="KW-1185">Reference proteome</keyword>
<accession>A0AAD5VUR0</accession>
<sequence>MPNVYSTLSCHIWPHIEYTPRLDWAQLNDWINNTLVNFGHSQGSRPEAFIVGITIKMNTRPVTVNGSENDNTLPVHLGSYTVAQPRTQSQIFGRDWDSAISNLRSVFKNVPAGDNVRQLATPIQDAPRRRSPVLVFLYDRDTRFDPGTQEQDAFVFITYTLHYASVSDSSGICYAIIKSIQKALPASRLLM</sequence>
<dbReference type="Proteomes" id="UP001213000">
    <property type="component" value="Unassembled WGS sequence"/>
</dbReference>
<evidence type="ECO:0000313" key="2">
    <source>
        <dbReference type="Proteomes" id="UP001213000"/>
    </source>
</evidence>
<evidence type="ECO:0000313" key="1">
    <source>
        <dbReference type="EMBL" id="KAJ3570421.1"/>
    </source>
</evidence>
<proteinExistence type="predicted"/>
<name>A0AAD5VUR0_9AGAR</name>
<dbReference type="AlphaFoldDB" id="A0AAD5VUR0"/>
<gene>
    <name evidence="1" type="ORF">NP233_g4410</name>
</gene>
<organism evidence="1 2">
    <name type="scientific">Leucocoprinus birnbaumii</name>
    <dbReference type="NCBI Taxonomy" id="56174"/>
    <lineage>
        <taxon>Eukaryota</taxon>
        <taxon>Fungi</taxon>
        <taxon>Dikarya</taxon>
        <taxon>Basidiomycota</taxon>
        <taxon>Agaricomycotina</taxon>
        <taxon>Agaricomycetes</taxon>
        <taxon>Agaricomycetidae</taxon>
        <taxon>Agaricales</taxon>
        <taxon>Agaricineae</taxon>
        <taxon>Agaricaceae</taxon>
        <taxon>Leucocoprinus</taxon>
    </lineage>
</organism>
<reference evidence="1" key="1">
    <citation type="submission" date="2022-07" db="EMBL/GenBank/DDBJ databases">
        <title>Genome Sequence of Leucocoprinus birnbaumii.</title>
        <authorList>
            <person name="Buettner E."/>
        </authorList>
    </citation>
    <scope>NUCLEOTIDE SEQUENCE</scope>
    <source>
        <strain evidence="1">VT141</strain>
    </source>
</reference>